<comment type="caution">
    <text evidence="3">The sequence shown here is derived from an EMBL/GenBank/DDBJ whole genome shotgun (WGS) entry which is preliminary data.</text>
</comment>
<evidence type="ECO:0000256" key="2">
    <source>
        <dbReference type="SAM" id="MobiDB-lite"/>
    </source>
</evidence>
<organism evidence="3 4">
    <name type="scientific">Lithospermum erythrorhizon</name>
    <name type="common">Purple gromwell</name>
    <name type="synonym">Lithospermum officinale var. erythrorhizon</name>
    <dbReference type="NCBI Taxonomy" id="34254"/>
    <lineage>
        <taxon>Eukaryota</taxon>
        <taxon>Viridiplantae</taxon>
        <taxon>Streptophyta</taxon>
        <taxon>Embryophyta</taxon>
        <taxon>Tracheophyta</taxon>
        <taxon>Spermatophyta</taxon>
        <taxon>Magnoliopsida</taxon>
        <taxon>eudicotyledons</taxon>
        <taxon>Gunneridae</taxon>
        <taxon>Pentapetalae</taxon>
        <taxon>asterids</taxon>
        <taxon>lamiids</taxon>
        <taxon>Boraginales</taxon>
        <taxon>Boraginaceae</taxon>
        <taxon>Boraginoideae</taxon>
        <taxon>Lithospermeae</taxon>
        <taxon>Lithospermum</taxon>
    </lineage>
</organism>
<keyword evidence="4" id="KW-1185">Reference proteome</keyword>
<evidence type="ECO:0000313" key="3">
    <source>
        <dbReference type="EMBL" id="GAA0144584.1"/>
    </source>
</evidence>
<protein>
    <submittedName>
        <fullName evidence="3">Uncharacterized protein</fullName>
    </submittedName>
</protein>
<feature type="compositionally biased region" description="Basic residues" evidence="2">
    <location>
        <begin position="16"/>
        <end position="25"/>
    </location>
</feature>
<accession>A0AAV3NYT2</accession>
<dbReference type="EMBL" id="BAABME010016125">
    <property type="protein sequence ID" value="GAA0144584.1"/>
    <property type="molecule type" value="Genomic_DNA"/>
</dbReference>
<feature type="compositionally biased region" description="Basic and acidic residues" evidence="2">
    <location>
        <begin position="36"/>
        <end position="57"/>
    </location>
</feature>
<sequence length="313" mass="34461">MLKTLANEIPSTTSRPSKRLKKSATTKKTAQLLAQDSREEATQSLGEIRRSEERISLPEELDTPFPLNEQFPPNAEVQKATLEEVVATKNSLLDGEKGELSVQKTKIEGLSKTVEERDARIKDLLVELEKEKAATIAEKADMQARYEELQRTNGGEIMKATEALSQAKKEKEIALTSSAAEAKVARVQFAKETLRAFMKSPSYTAKVGRECAAYLTHLVIHGKGILPELVNLFATEQHNHPDLFEGLSLNALLIPADKGEEDDDEEDVKLPGEGRSPQPSFCFQVFISLSFEAVLEHLGSSPSSGTPSSKKDK</sequence>
<proteinExistence type="predicted"/>
<reference evidence="3 4" key="1">
    <citation type="submission" date="2024-01" db="EMBL/GenBank/DDBJ databases">
        <title>The complete chloroplast genome sequence of Lithospermum erythrorhizon: insights into the phylogenetic relationship among Boraginaceae species and the maternal lineages of purple gromwells.</title>
        <authorList>
            <person name="Okada T."/>
            <person name="Watanabe K."/>
        </authorList>
    </citation>
    <scope>NUCLEOTIDE SEQUENCE [LARGE SCALE GENOMIC DNA]</scope>
</reference>
<feature type="region of interest" description="Disordered" evidence="2">
    <location>
        <begin position="258"/>
        <end position="277"/>
    </location>
</feature>
<feature type="region of interest" description="Disordered" evidence="2">
    <location>
        <begin position="1"/>
        <end position="63"/>
    </location>
</feature>
<dbReference type="AlphaFoldDB" id="A0AAV3NYT2"/>
<feature type="coiled-coil region" evidence="1">
    <location>
        <begin position="125"/>
        <end position="152"/>
    </location>
</feature>
<dbReference type="Proteomes" id="UP001454036">
    <property type="component" value="Unassembled WGS sequence"/>
</dbReference>
<gene>
    <name evidence="3" type="ORF">LIER_35962</name>
</gene>
<evidence type="ECO:0000313" key="4">
    <source>
        <dbReference type="Proteomes" id="UP001454036"/>
    </source>
</evidence>
<name>A0AAV3NYT2_LITER</name>
<keyword evidence="1" id="KW-0175">Coiled coil</keyword>
<evidence type="ECO:0000256" key="1">
    <source>
        <dbReference type="SAM" id="Coils"/>
    </source>
</evidence>